<feature type="compositionally biased region" description="Low complexity" evidence="1">
    <location>
        <begin position="63"/>
        <end position="80"/>
    </location>
</feature>
<feature type="compositionally biased region" description="Polar residues" evidence="1">
    <location>
        <begin position="339"/>
        <end position="350"/>
    </location>
</feature>
<feature type="compositionally biased region" description="Polar residues" evidence="1">
    <location>
        <begin position="1"/>
        <end position="12"/>
    </location>
</feature>
<proteinExistence type="predicted"/>
<feature type="compositionally biased region" description="Polar residues" evidence="1">
    <location>
        <begin position="451"/>
        <end position="486"/>
    </location>
</feature>
<feature type="compositionally biased region" description="Basic residues" evidence="1">
    <location>
        <begin position="325"/>
        <end position="334"/>
    </location>
</feature>
<feature type="compositionally biased region" description="Basic and acidic residues" evidence="1">
    <location>
        <begin position="382"/>
        <end position="404"/>
    </location>
</feature>
<dbReference type="EMBL" id="UPSH01000001">
    <property type="protein sequence ID" value="VBB18530.1"/>
    <property type="molecule type" value="Genomic_DNA"/>
</dbReference>
<evidence type="ECO:0000313" key="2">
    <source>
        <dbReference type="EMBL" id="VBB18530.1"/>
    </source>
</evidence>
<feature type="compositionally biased region" description="Low complexity" evidence="1">
    <location>
        <begin position="494"/>
        <end position="506"/>
    </location>
</feature>
<feature type="compositionally biased region" description="Low complexity" evidence="1">
    <location>
        <begin position="13"/>
        <end position="43"/>
    </location>
</feature>
<dbReference type="Proteomes" id="UP000594342">
    <property type="component" value="Unassembled WGS sequence"/>
</dbReference>
<feature type="region of interest" description="Disordered" evidence="1">
    <location>
        <begin position="1"/>
        <end position="120"/>
    </location>
</feature>
<accession>A0A5K0UA08</accession>
<keyword evidence="3" id="KW-1185">Reference proteome</keyword>
<reference evidence="2 3" key="1">
    <citation type="submission" date="2018-10" db="EMBL/GenBank/DDBJ databases">
        <authorList>
            <consortium name="IHU Genomes"/>
        </authorList>
    </citation>
    <scope>NUCLEOTIDE SEQUENCE [LARGE SCALE GENOMIC DNA]</scope>
    <source>
        <strain evidence="2 3">A1</strain>
    </source>
</reference>
<comment type="caution">
    <text evidence="2">The sequence shown here is derived from an EMBL/GenBank/DDBJ whole genome shotgun (WGS) entry which is preliminary data.</text>
</comment>
<organism evidence="2 3">
    <name type="scientific">Yasminevirus sp. GU-2018</name>
    <dbReference type="NCBI Taxonomy" id="2420051"/>
    <lineage>
        <taxon>Viruses</taxon>
        <taxon>Varidnaviria</taxon>
        <taxon>Bamfordvirae</taxon>
        <taxon>Nucleocytoviricota</taxon>
        <taxon>Megaviricetes</taxon>
        <taxon>Imitervirales</taxon>
        <taxon>Mimiviridae</taxon>
        <taxon>Klosneuvirinae</taxon>
        <taxon>Yasminevirus</taxon>
        <taxon>Yasminevirus saudimassiliense</taxon>
    </lineage>
</organism>
<feature type="compositionally biased region" description="Low complexity" evidence="1">
    <location>
        <begin position="436"/>
        <end position="450"/>
    </location>
</feature>
<gene>
    <name evidence="2" type="ORF">YASMINEVIRUS_993</name>
</gene>
<sequence>MSSAEQNTSSDSQELTQEVTQELTQQPVQESVQESVQVQGSVQDPQEAGSDNIVQEVSPVVQTEEVSCATTTSESSTTTTQDASCTSEADHVPPQVTQTPTATSTVTGPATSSEGEDASSVKKVSFDDISLAVVSFNRIFSRNRGTLSQVVKSLSDMHDRLVDPINDYQKGLYPQIRQESVSLVASYERLVSAVDKADYSVFGYYLNGPQNNGKRRTTTTKQEQKSYGVSEYQETLKSIDDRLRHIKIDCIRKTRDTTRTDQDIFERVIKFCDEYHKIVTENLAQWKSFMDAYRRTNGVVVKTPEVAKGSAVENVQDSQSAEKVRRNRRQRRAVRPAESANQSTSETQQGADAGTGVRTNVRSNTRARRPQNGGDQPADLGAEPRTDIRKAREPRESRQKRDQVPSDQVASEKGPVIRQEGRVRVQKTQPLPRPAQFGQSSSGQSTSQQSVHVSNTFAPNSRRVTVNQPRDQSAQSTQPGQNSQQGGRRRFKGASVKSVVSQSAVA</sequence>
<name>A0A5K0UA08_9VIRU</name>
<protein>
    <submittedName>
        <fullName evidence="2">Uncharacterized protein</fullName>
    </submittedName>
</protein>
<feature type="region of interest" description="Disordered" evidence="1">
    <location>
        <begin position="309"/>
        <end position="506"/>
    </location>
</feature>
<feature type="compositionally biased region" description="Low complexity" evidence="1">
    <location>
        <begin position="92"/>
        <end position="113"/>
    </location>
</feature>
<evidence type="ECO:0000313" key="3">
    <source>
        <dbReference type="Proteomes" id="UP000594342"/>
    </source>
</evidence>
<evidence type="ECO:0000256" key="1">
    <source>
        <dbReference type="SAM" id="MobiDB-lite"/>
    </source>
</evidence>